<reference evidence="3" key="2">
    <citation type="submission" date="2020-09" db="EMBL/GenBank/DDBJ databases">
        <authorList>
            <person name="Sun Q."/>
            <person name="Kim S."/>
        </authorList>
    </citation>
    <scope>NUCLEOTIDE SEQUENCE</scope>
    <source>
        <strain evidence="3">KCTC 22164</strain>
    </source>
</reference>
<dbReference type="RefSeq" id="WP_189408197.1">
    <property type="nucleotide sequence ID" value="NZ_BMXP01000012.1"/>
</dbReference>
<feature type="domain" description="MobA-like NTP transferase" evidence="2">
    <location>
        <begin position="5"/>
        <end position="168"/>
    </location>
</feature>
<dbReference type="GO" id="GO:0016779">
    <property type="term" value="F:nucleotidyltransferase activity"/>
    <property type="evidence" value="ECO:0007669"/>
    <property type="project" value="UniProtKB-ARBA"/>
</dbReference>
<gene>
    <name evidence="3" type="ORF">GCM10007391_32340</name>
</gene>
<dbReference type="Gene3D" id="3.90.550.10">
    <property type="entry name" value="Spore Coat Polysaccharide Biosynthesis Protein SpsA, Chain A"/>
    <property type="match status" value="1"/>
</dbReference>
<dbReference type="Pfam" id="PF12804">
    <property type="entry name" value="NTP_transf_3"/>
    <property type="match status" value="1"/>
</dbReference>
<dbReference type="AlphaFoldDB" id="A0A918JRC9"/>
<dbReference type="InterPro" id="IPR029044">
    <property type="entry name" value="Nucleotide-diphossugar_trans"/>
</dbReference>
<reference evidence="3" key="1">
    <citation type="journal article" date="2014" name="Int. J. Syst. Evol. Microbiol.">
        <title>Complete genome sequence of Corynebacterium casei LMG S-19264T (=DSM 44701T), isolated from a smear-ripened cheese.</title>
        <authorList>
            <consortium name="US DOE Joint Genome Institute (JGI-PGF)"/>
            <person name="Walter F."/>
            <person name="Albersmeier A."/>
            <person name="Kalinowski J."/>
            <person name="Ruckert C."/>
        </authorList>
    </citation>
    <scope>NUCLEOTIDE SEQUENCE</scope>
    <source>
        <strain evidence="3">KCTC 22164</strain>
    </source>
</reference>
<keyword evidence="4" id="KW-1185">Reference proteome</keyword>
<accession>A0A918JRC9</accession>
<evidence type="ECO:0000256" key="1">
    <source>
        <dbReference type="ARBA" id="ARBA00022842"/>
    </source>
</evidence>
<dbReference type="EMBL" id="BMXP01000012">
    <property type="protein sequence ID" value="GGW95716.1"/>
    <property type="molecule type" value="Genomic_DNA"/>
</dbReference>
<dbReference type="PANTHER" id="PTHR43777:SF1">
    <property type="entry name" value="MOLYBDENUM COFACTOR CYTIDYLYLTRANSFERASE"/>
    <property type="match status" value="1"/>
</dbReference>
<proteinExistence type="predicted"/>
<dbReference type="CDD" id="cd04182">
    <property type="entry name" value="GT_2_like_f"/>
    <property type="match status" value="1"/>
</dbReference>
<evidence type="ECO:0000313" key="4">
    <source>
        <dbReference type="Proteomes" id="UP000631300"/>
    </source>
</evidence>
<dbReference type="Proteomes" id="UP000631300">
    <property type="component" value="Unassembled WGS sequence"/>
</dbReference>
<protein>
    <recommendedName>
        <fullName evidence="2">MobA-like NTP transferase domain-containing protein</fullName>
    </recommendedName>
</protein>
<name>A0A918JRC9_9ALTE</name>
<sequence>MTPRALVLAGGAGSRYTTGNKLLSKRADGTLLLAHVIKALTPLVNDTLVVTGKWHEELQGILNSLPVRVSYNGHWQGGMGFSLAHGIKEITQAWPDTSHVLVCVGDLPAISTASVQPLLDAARRSPGMIIASRWHNAEGVPAVFPESCFAELRSLRGDSGAGRIIKRTLALSPPQCRAVPHAEAGWDIDTEDDWQRTPSSLP</sequence>
<comment type="caution">
    <text evidence="3">The sequence shown here is derived from an EMBL/GenBank/DDBJ whole genome shotgun (WGS) entry which is preliminary data.</text>
</comment>
<keyword evidence="1" id="KW-0460">Magnesium</keyword>
<organism evidence="3 4">
    <name type="scientific">Alteromonas halophila</name>
    <dbReference type="NCBI Taxonomy" id="516698"/>
    <lineage>
        <taxon>Bacteria</taxon>
        <taxon>Pseudomonadati</taxon>
        <taxon>Pseudomonadota</taxon>
        <taxon>Gammaproteobacteria</taxon>
        <taxon>Alteromonadales</taxon>
        <taxon>Alteromonadaceae</taxon>
        <taxon>Alteromonas/Salinimonas group</taxon>
        <taxon>Alteromonas</taxon>
    </lineage>
</organism>
<dbReference type="PANTHER" id="PTHR43777">
    <property type="entry name" value="MOLYBDENUM COFACTOR CYTIDYLYLTRANSFERASE"/>
    <property type="match status" value="1"/>
</dbReference>
<dbReference type="InterPro" id="IPR025877">
    <property type="entry name" value="MobA-like_NTP_Trfase"/>
</dbReference>
<dbReference type="SUPFAM" id="SSF53448">
    <property type="entry name" value="Nucleotide-diphospho-sugar transferases"/>
    <property type="match status" value="1"/>
</dbReference>
<evidence type="ECO:0000259" key="2">
    <source>
        <dbReference type="Pfam" id="PF12804"/>
    </source>
</evidence>
<evidence type="ECO:0000313" key="3">
    <source>
        <dbReference type="EMBL" id="GGW95716.1"/>
    </source>
</evidence>